<dbReference type="KEGG" id="srub:C2R22_06640"/>
<dbReference type="Gene3D" id="3.20.20.70">
    <property type="entry name" value="Aldolase class I"/>
    <property type="match status" value="1"/>
</dbReference>
<dbReference type="SUPFAM" id="SSF51569">
    <property type="entry name" value="Aldolase"/>
    <property type="match status" value="1"/>
</dbReference>
<sequence>MQLQDVTVREGGQMPGRSYGAQARVDAARALDRLGIEYVQVGFAAAGDPDAAAIERVADECDAAVVSIARALPRDVEAALDAGADVVEVFGPLSDLHLEHTVGKTRDEMLTAMRAAVDAVHDGGATPTLTFVDAFRTPPDVVAGATARFDDARFVSLADTVGTATPRSVRAFLDSVGESVDLSRVGVHLHDDLGCATANALVAADRGVGRADVSVASLGERAGNTALEELVVAAALDDGEGFGLDSRQLVPVCRDVLDALDESVDPRKAVLGEAVHEHESPIHVAAMLEEPSSMEPYEPARFGGRRTLVFGANTGRGGARRLLERAGRDPSDERVERLRSALADEGPMGLDSALDLARRV</sequence>
<dbReference type="GO" id="GO:0019752">
    <property type="term" value="P:carboxylic acid metabolic process"/>
    <property type="evidence" value="ECO:0007669"/>
    <property type="project" value="InterPro"/>
</dbReference>
<dbReference type="Pfam" id="PF00682">
    <property type="entry name" value="HMGL-like"/>
    <property type="match status" value="1"/>
</dbReference>
<proteinExistence type="inferred from homology"/>
<keyword evidence="2" id="KW-0808">Transferase</keyword>
<keyword evidence="6" id="KW-1185">Reference proteome</keyword>
<evidence type="ECO:0000313" key="5">
    <source>
        <dbReference type="EMBL" id="AUV81375.1"/>
    </source>
</evidence>
<dbReference type="EMBL" id="CP026309">
    <property type="protein sequence ID" value="AUV81375.1"/>
    <property type="molecule type" value="Genomic_DNA"/>
</dbReference>
<dbReference type="AlphaFoldDB" id="A0A2I8VHH4"/>
<dbReference type="RefSeq" id="WP_103425063.1">
    <property type="nucleotide sequence ID" value="NZ_CP026309.1"/>
</dbReference>
<evidence type="ECO:0000259" key="4">
    <source>
        <dbReference type="PROSITE" id="PS50991"/>
    </source>
</evidence>
<evidence type="ECO:0000256" key="2">
    <source>
        <dbReference type="ARBA" id="ARBA00022679"/>
    </source>
</evidence>
<comment type="catalytic activity">
    <reaction evidence="3">
        <text>acetyl-CoA + 2-oxoglutarate + H2O = (2R)-homocitrate + CoA + H(+)</text>
        <dbReference type="Rhea" id="RHEA:12929"/>
        <dbReference type="ChEBI" id="CHEBI:15377"/>
        <dbReference type="ChEBI" id="CHEBI:15378"/>
        <dbReference type="ChEBI" id="CHEBI:16810"/>
        <dbReference type="ChEBI" id="CHEBI:57287"/>
        <dbReference type="ChEBI" id="CHEBI:57288"/>
        <dbReference type="ChEBI" id="CHEBI:58884"/>
        <dbReference type="EC" id="2.3.3.14"/>
    </reaction>
    <physiologicalReaction direction="left-to-right" evidence="3">
        <dbReference type="Rhea" id="RHEA:12930"/>
    </physiologicalReaction>
</comment>
<dbReference type="Pfam" id="PF22617">
    <property type="entry name" value="HCS_D2"/>
    <property type="match status" value="1"/>
</dbReference>
<dbReference type="CDD" id="cd03174">
    <property type="entry name" value="DRE_TIM_metallolyase"/>
    <property type="match status" value="1"/>
</dbReference>
<name>A0A2I8VHH4_9EURY</name>
<dbReference type="Proteomes" id="UP000236584">
    <property type="component" value="Chromosome"/>
</dbReference>
<dbReference type="InterPro" id="IPR013785">
    <property type="entry name" value="Aldolase_TIM"/>
</dbReference>
<dbReference type="PROSITE" id="PS50991">
    <property type="entry name" value="PYR_CT"/>
    <property type="match status" value="1"/>
</dbReference>
<organism evidence="5 6">
    <name type="scientific">Salinigranum rubrum</name>
    <dbReference type="NCBI Taxonomy" id="755307"/>
    <lineage>
        <taxon>Archaea</taxon>
        <taxon>Methanobacteriati</taxon>
        <taxon>Methanobacteriota</taxon>
        <taxon>Stenosarchaea group</taxon>
        <taxon>Halobacteria</taxon>
        <taxon>Halobacteriales</taxon>
        <taxon>Haloferacaceae</taxon>
        <taxon>Salinigranum</taxon>
    </lineage>
</organism>
<gene>
    <name evidence="5" type="ORF">C2R22_06640</name>
</gene>
<protein>
    <submittedName>
        <fullName evidence="5">Citramalate synthase</fullName>
    </submittedName>
</protein>
<dbReference type="InterPro" id="IPR054691">
    <property type="entry name" value="LeuA/HCS_post-cat"/>
</dbReference>
<dbReference type="OrthoDB" id="6555at2157"/>
<dbReference type="GeneID" id="35591752"/>
<comment type="similarity">
    <text evidence="1">Belongs to the alpha-IPM synthase/homocitrate synthase family.</text>
</comment>
<evidence type="ECO:0000256" key="3">
    <source>
        <dbReference type="ARBA" id="ARBA00048363"/>
    </source>
</evidence>
<reference evidence="5 6" key="1">
    <citation type="submission" date="2018-01" db="EMBL/GenBank/DDBJ databases">
        <title>Complete genome sequence of Salinigranum rubrum GX10T, an extremely halophilic archaeon isolated from a marine solar saltern.</title>
        <authorList>
            <person name="Han S."/>
        </authorList>
    </citation>
    <scope>NUCLEOTIDE SEQUENCE [LARGE SCALE GENOMIC DNA]</scope>
    <source>
        <strain evidence="5 6">GX10</strain>
    </source>
</reference>
<dbReference type="PANTHER" id="PTHR42880">
    <property type="entry name" value="HOMOCITRATE SYNTHASE"/>
    <property type="match status" value="1"/>
</dbReference>
<dbReference type="InterPro" id="IPR000891">
    <property type="entry name" value="PYR_CT"/>
</dbReference>
<dbReference type="InterPro" id="IPR002034">
    <property type="entry name" value="AIPM/Hcit_synth_CS"/>
</dbReference>
<evidence type="ECO:0000256" key="1">
    <source>
        <dbReference type="ARBA" id="ARBA00006154"/>
    </source>
</evidence>
<dbReference type="PROSITE" id="PS00816">
    <property type="entry name" value="AIPM_HOMOCIT_SYNTH_2"/>
    <property type="match status" value="1"/>
</dbReference>
<feature type="domain" description="Pyruvate carboxyltransferase" evidence="4">
    <location>
        <begin position="1"/>
        <end position="250"/>
    </location>
</feature>
<accession>A0A2I8VHH4</accession>
<dbReference type="Gene3D" id="1.10.238.260">
    <property type="match status" value="1"/>
</dbReference>
<evidence type="ECO:0000313" key="6">
    <source>
        <dbReference type="Proteomes" id="UP000236584"/>
    </source>
</evidence>
<dbReference type="GO" id="GO:0004410">
    <property type="term" value="F:homocitrate synthase activity"/>
    <property type="evidence" value="ECO:0007669"/>
    <property type="project" value="UniProtKB-EC"/>
</dbReference>
<dbReference type="PANTHER" id="PTHR42880:SF1">
    <property type="entry name" value="ISOPROPYLMALATE_HOMOCITRATE_CITRAMALATE SYNTHASE FAMILY PROTEIN"/>
    <property type="match status" value="1"/>
</dbReference>